<dbReference type="AlphaFoldDB" id="K9WBQ3"/>
<name>K9WBQ3_9CYAN</name>
<keyword evidence="2" id="KW-1185">Reference proteome</keyword>
<protein>
    <submittedName>
        <fullName evidence="1">Dienelactone hydrolase-like enzyme</fullName>
    </submittedName>
</protein>
<dbReference type="RefSeq" id="WP_015181800.1">
    <property type="nucleotide sequence ID" value="NC_019738.1"/>
</dbReference>
<organism evidence="1 2">
    <name type="scientific">Allocoleopsis franciscana PCC 7113</name>
    <dbReference type="NCBI Taxonomy" id="1173027"/>
    <lineage>
        <taxon>Bacteria</taxon>
        <taxon>Bacillati</taxon>
        <taxon>Cyanobacteriota</taxon>
        <taxon>Cyanophyceae</taxon>
        <taxon>Coleofasciculales</taxon>
        <taxon>Coleofasciculaceae</taxon>
        <taxon>Allocoleopsis</taxon>
        <taxon>Allocoleopsis franciscana</taxon>
    </lineage>
</organism>
<dbReference type="Gene3D" id="3.40.50.1820">
    <property type="entry name" value="alpha/beta hydrolase"/>
    <property type="match status" value="1"/>
</dbReference>
<keyword evidence="1" id="KW-0378">Hydrolase</keyword>
<dbReference type="HOGENOM" id="CLU_082991_0_0_3"/>
<sequence length="230" mass="24990">MNRTSTCNAQECLVSVPTGSVCLTGNLRVPDKARGVILLANGNGSNRYRSRDRYMTQVLCQAGLATLWIELLTPQEEAIDRQLRQLHFDIGLLAERVASASHWLTQHPITDNLGIGFLGTSTRSAAALMAAAQYPELIRAIVSSGGLPYLAGSALSRIKAPTLLIVGENNIPVLEMNQEALKHLHTEKQLEIIPGATHLLEDFGALENVTQLASQWFGQHLTPAHQSVLP</sequence>
<reference evidence="1 2" key="1">
    <citation type="submission" date="2012-06" db="EMBL/GenBank/DDBJ databases">
        <title>Finished chromosome of genome of Microcoleus sp. PCC 7113.</title>
        <authorList>
            <consortium name="US DOE Joint Genome Institute"/>
            <person name="Gugger M."/>
            <person name="Coursin T."/>
            <person name="Rippka R."/>
            <person name="Tandeau De Marsac N."/>
            <person name="Huntemann M."/>
            <person name="Wei C.-L."/>
            <person name="Han J."/>
            <person name="Detter J.C."/>
            <person name="Han C."/>
            <person name="Tapia R."/>
            <person name="Chen A."/>
            <person name="Kyrpides N."/>
            <person name="Mavromatis K."/>
            <person name="Markowitz V."/>
            <person name="Szeto E."/>
            <person name="Ivanova N."/>
            <person name="Pagani I."/>
            <person name="Pati A."/>
            <person name="Goodwin L."/>
            <person name="Nordberg H.P."/>
            <person name="Cantor M.N."/>
            <person name="Hua S.X."/>
            <person name="Woyke T."/>
            <person name="Kerfeld C.A."/>
        </authorList>
    </citation>
    <scope>NUCLEOTIDE SEQUENCE [LARGE SCALE GENOMIC DNA]</scope>
    <source>
        <strain evidence="1 2">PCC 7113</strain>
    </source>
</reference>
<dbReference type="eggNOG" id="COG0412">
    <property type="taxonomic scope" value="Bacteria"/>
</dbReference>
<dbReference type="SUPFAM" id="SSF53474">
    <property type="entry name" value="alpha/beta-Hydrolases"/>
    <property type="match status" value="1"/>
</dbReference>
<proteinExistence type="predicted"/>
<dbReference type="STRING" id="1173027.Mic7113_1790"/>
<dbReference type="Proteomes" id="UP000010471">
    <property type="component" value="Chromosome"/>
</dbReference>
<gene>
    <name evidence="1" type="ORF">Mic7113_1790</name>
</gene>
<evidence type="ECO:0000313" key="2">
    <source>
        <dbReference type="Proteomes" id="UP000010471"/>
    </source>
</evidence>
<dbReference type="OrthoDB" id="9780269at2"/>
<accession>K9WBQ3</accession>
<dbReference type="GO" id="GO:0016787">
    <property type="term" value="F:hydrolase activity"/>
    <property type="evidence" value="ECO:0007669"/>
    <property type="project" value="UniProtKB-KW"/>
</dbReference>
<dbReference type="InterPro" id="IPR029058">
    <property type="entry name" value="AB_hydrolase_fold"/>
</dbReference>
<dbReference type="KEGG" id="mic:Mic7113_1790"/>
<evidence type="ECO:0000313" key="1">
    <source>
        <dbReference type="EMBL" id="AFZ17648.1"/>
    </source>
</evidence>
<dbReference type="EMBL" id="CP003630">
    <property type="protein sequence ID" value="AFZ17648.1"/>
    <property type="molecule type" value="Genomic_DNA"/>
</dbReference>